<evidence type="ECO:0000313" key="10">
    <source>
        <dbReference type="EMBL" id="GAG67210.1"/>
    </source>
</evidence>
<dbReference type="Pfam" id="PF12323">
    <property type="entry name" value="HTH_OrfB_IS605"/>
    <property type="match status" value="1"/>
</dbReference>
<dbReference type="GO" id="GO:0003677">
    <property type="term" value="F:DNA binding"/>
    <property type="evidence" value="ECO:0007669"/>
    <property type="project" value="UniProtKB-KW"/>
</dbReference>
<feature type="domain" description="Probable transposase IS891/IS1136/IS1341" evidence="7">
    <location>
        <begin position="166"/>
        <end position="285"/>
    </location>
</feature>
<keyword evidence="6" id="KW-0233">DNA recombination</keyword>
<organism evidence="10">
    <name type="scientific">marine sediment metagenome</name>
    <dbReference type="NCBI Taxonomy" id="412755"/>
    <lineage>
        <taxon>unclassified sequences</taxon>
        <taxon>metagenomes</taxon>
        <taxon>ecological metagenomes</taxon>
    </lineage>
</organism>
<name>X0ZC73_9ZZZZ</name>
<evidence type="ECO:0000259" key="7">
    <source>
        <dbReference type="Pfam" id="PF01385"/>
    </source>
</evidence>
<evidence type="ECO:0000256" key="1">
    <source>
        <dbReference type="ARBA" id="ARBA00008761"/>
    </source>
</evidence>
<evidence type="ECO:0000259" key="8">
    <source>
        <dbReference type="Pfam" id="PF07282"/>
    </source>
</evidence>
<gene>
    <name evidence="10" type="ORF">S01H4_01141</name>
</gene>
<dbReference type="GO" id="GO:0046872">
    <property type="term" value="F:metal ion binding"/>
    <property type="evidence" value="ECO:0007669"/>
    <property type="project" value="UniProtKB-KW"/>
</dbReference>
<keyword evidence="2" id="KW-0815">Transposition</keyword>
<evidence type="ECO:0008006" key="11">
    <source>
        <dbReference type="Google" id="ProtNLM"/>
    </source>
</evidence>
<evidence type="ECO:0000256" key="4">
    <source>
        <dbReference type="ARBA" id="ARBA00022833"/>
    </source>
</evidence>
<dbReference type="InterPro" id="IPR010095">
    <property type="entry name" value="Cas12f1-like_TNB"/>
</dbReference>
<dbReference type="Pfam" id="PF07282">
    <property type="entry name" value="Cas12f1-like_TNB"/>
    <property type="match status" value="1"/>
</dbReference>
<dbReference type="NCBIfam" id="NF040570">
    <property type="entry name" value="guided_TnpB"/>
    <property type="match status" value="1"/>
</dbReference>
<evidence type="ECO:0000256" key="6">
    <source>
        <dbReference type="ARBA" id="ARBA00023172"/>
    </source>
</evidence>
<dbReference type="GO" id="GO:0006310">
    <property type="term" value="P:DNA recombination"/>
    <property type="evidence" value="ECO:0007669"/>
    <property type="project" value="UniProtKB-KW"/>
</dbReference>
<keyword evidence="3" id="KW-0479">Metal-binding</keyword>
<keyword evidence="5" id="KW-0238">DNA-binding</keyword>
<evidence type="ECO:0000256" key="2">
    <source>
        <dbReference type="ARBA" id="ARBA00022578"/>
    </source>
</evidence>
<protein>
    <recommendedName>
        <fullName evidence="11">Transposase</fullName>
    </recommendedName>
</protein>
<dbReference type="Pfam" id="PF01385">
    <property type="entry name" value="OrfB_IS605"/>
    <property type="match status" value="1"/>
</dbReference>
<reference evidence="10" key="1">
    <citation type="journal article" date="2014" name="Front. Microbiol.">
        <title>High frequency of phylogenetically diverse reductive dehalogenase-homologous genes in deep subseafloor sedimentary metagenomes.</title>
        <authorList>
            <person name="Kawai M."/>
            <person name="Futagami T."/>
            <person name="Toyoda A."/>
            <person name="Takaki Y."/>
            <person name="Nishi S."/>
            <person name="Hori S."/>
            <person name="Arai W."/>
            <person name="Tsubouchi T."/>
            <person name="Morono Y."/>
            <person name="Uchiyama I."/>
            <person name="Ito T."/>
            <person name="Fujiyama A."/>
            <person name="Inagaki F."/>
            <person name="Takami H."/>
        </authorList>
    </citation>
    <scope>NUCLEOTIDE SEQUENCE</scope>
    <source>
        <strain evidence="10">Expedition CK06-06</strain>
    </source>
</reference>
<dbReference type="AlphaFoldDB" id="X0ZC73"/>
<evidence type="ECO:0000256" key="3">
    <source>
        <dbReference type="ARBA" id="ARBA00022723"/>
    </source>
</evidence>
<feature type="domain" description="Transposase putative helix-turn-helix" evidence="9">
    <location>
        <begin position="1"/>
        <end position="45"/>
    </location>
</feature>
<dbReference type="NCBIfam" id="TIGR01766">
    <property type="entry name" value="IS200/IS605 family accessory protein TnpB-like domain"/>
    <property type="match status" value="1"/>
</dbReference>
<evidence type="ECO:0000256" key="5">
    <source>
        <dbReference type="ARBA" id="ARBA00023125"/>
    </source>
</evidence>
<accession>X0ZC73</accession>
<dbReference type="EMBL" id="BART01000195">
    <property type="protein sequence ID" value="GAG67210.1"/>
    <property type="molecule type" value="Genomic_DNA"/>
</dbReference>
<dbReference type="GO" id="GO:0032196">
    <property type="term" value="P:transposition"/>
    <property type="evidence" value="ECO:0007669"/>
    <property type="project" value="UniProtKB-KW"/>
</dbReference>
<keyword evidence="4" id="KW-0862">Zinc</keyword>
<dbReference type="InterPro" id="IPR021027">
    <property type="entry name" value="Transposase_put_HTH"/>
</dbReference>
<evidence type="ECO:0000259" key="9">
    <source>
        <dbReference type="Pfam" id="PF12323"/>
    </source>
</evidence>
<comment type="caution">
    <text evidence="10">The sequence shown here is derived from an EMBL/GenBank/DDBJ whole genome shotgun (WGS) entry which is preliminary data.</text>
</comment>
<feature type="domain" description="Cas12f1-like TNB" evidence="8">
    <location>
        <begin position="310"/>
        <end position="373"/>
    </location>
</feature>
<dbReference type="InterPro" id="IPR001959">
    <property type="entry name" value="Transposase"/>
</dbReference>
<proteinExistence type="inferred from homology"/>
<comment type="similarity">
    <text evidence="1">In the C-terminal section; belongs to the transposase 35 family.</text>
</comment>
<sequence>MKLTQKIRIFPDSEQEEILWNISEKCRLLYNFALTERIDSWKNKGEYVSYFKQQNDLPIIKKKYPEYRWVYSKVLQYTLRTLDADYHSFFSLFKKGDKSARPPKFKGKKYFTTMVYNQSGFKLKDGYVFLSHKYNKTPLKFKISNKFKFGKVYQVSVFKKEGKFFICVTYDRQVKDYVDNKKYQAFDLGIMKHTGVNLDGKFIELKNSRVDKYWQKRVQEIQSRRDHCIKGSNKYNKLNKNLIRMKRKCANQLKDFQHKLSKKIIDNTKANTVIIGDLSIKDMSKKKKGKSNHKGIRGLNRAIQNTGTLGRFVRFLTYKAELIGKRVIEISEKDTSKTCCVCGKKHEMPLYKRIIKCDCGNHIDRDINSSINIMSRFLSQNAKWTGYQLFADNLRQTGLSIKIDTRRKPLALAGGSSPTLYYVNIDEDSSLKSLNQKTF</sequence>